<evidence type="ECO:0000313" key="2">
    <source>
        <dbReference type="Proteomes" id="UP001597545"/>
    </source>
</evidence>
<evidence type="ECO:0000313" key="1">
    <source>
        <dbReference type="EMBL" id="MFD2548355.1"/>
    </source>
</evidence>
<sequence length="173" mass="19635">MAGIQRVLIPTDFTVNSLRIALAYLEDNGEQPVELVFVCGYNLGDSITSLLGFTKDDQLNRLQGEDFVKGCQMIKSRFEHKVVELYSDLFISKNPRYLRNCIKGGKVTHVVLPENFMFRFSNKQCFDVAKLLKTMKGEGRVTMVGIGVGSVDLESADTMDGIFFRKDWRISYE</sequence>
<evidence type="ECO:0008006" key="3">
    <source>
        <dbReference type="Google" id="ProtNLM"/>
    </source>
</evidence>
<name>A0ABW5KJ88_9SPHI</name>
<organism evidence="1 2">
    <name type="scientific">Sphingobacterium suaedae</name>
    <dbReference type="NCBI Taxonomy" id="1686402"/>
    <lineage>
        <taxon>Bacteria</taxon>
        <taxon>Pseudomonadati</taxon>
        <taxon>Bacteroidota</taxon>
        <taxon>Sphingobacteriia</taxon>
        <taxon>Sphingobacteriales</taxon>
        <taxon>Sphingobacteriaceae</taxon>
        <taxon>Sphingobacterium</taxon>
    </lineage>
</organism>
<dbReference type="EMBL" id="JBHULR010000004">
    <property type="protein sequence ID" value="MFD2548355.1"/>
    <property type="molecule type" value="Genomic_DNA"/>
</dbReference>
<proteinExistence type="predicted"/>
<dbReference type="RefSeq" id="WP_380904031.1">
    <property type="nucleotide sequence ID" value="NZ_JBHUEG010000001.1"/>
</dbReference>
<dbReference type="Proteomes" id="UP001597545">
    <property type="component" value="Unassembled WGS sequence"/>
</dbReference>
<keyword evidence="2" id="KW-1185">Reference proteome</keyword>
<protein>
    <recommendedName>
        <fullName evidence="3">Universal stress protein</fullName>
    </recommendedName>
</protein>
<gene>
    <name evidence="1" type="ORF">ACFSR5_11945</name>
</gene>
<accession>A0ABW5KJ88</accession>
<reference evidence="2" key="1">
    <citation type="journal article" date="2019" name="Int. J. Syst. Evol. Microbiol.">
        <title>The Global Catalogue of Microorganisms (GCM) 10K type strain sequencing project: providing services to taxonomists for standard genome sequencing and annotation.</title>
        <authorList>
            <consortium name="The Broad Institute Genomics Platform"/>
            <consortium name="The Broad Institute Genome Sequencing Center for Infectious Disease"/>
            <person name="Wu L."/>
            <person name="Ma J."/>
        </authorList>
    </citation>
    <scope>NUCLEOTIDE SEQUENCE [LARGE SCALE GENOMIC DNA]</scope>
    <source>
        <strain evidence="2">KCTC 42662</strain>
    </source>
</reference>
<comment type="caution">
    <text evidence="1">The sequence shown here is derived from an EMBL/GenBank/DDBJ whole genome shotgun (WGS) entry which is preliminary data.</text>
</comment>